<name>A0A182EZE5_ONCOC</name>
<evidence type="ECO:0000313" key="2">
    <source>
        <dbReference type="Proteomes" id="UP000271087"/>
    </source>
</evidence>
<dbReference type="EMBL" id="UYRW01016269">
    <property type="protein sequence ID" value="VDN03019.1"/>
    <property type="molecule type" value="Genomic_DNA"/>
</dbReference>
<evidence type="ECO:0000313" key="3">
    <source>
        <dbReference type="WBParaSite" id="nOo.2.0.1.t13554-RA"/>
    </source>
</evidence>
<proteinExistence type="predicted"/>
<reference evidence="1 2" key="2">
    <citation type="submission" date="2018-08" db="EMBL/GenBank/DDBJ databases">
        <authorList>
            <person name="Laetsch R D."/>
            <person name="Stevens L."/>
            <person name="Kumar S."/>
            <person name="Blaxter L. M."/>
        </authorList>
    </citation>
    <scope>NUCLEOTIDE SEQUENCE [LARGE SCALE GENOMIC DNA]</scope>
</reference>
<keyword evidence="2" id="KW-1185">Reference proteome</keyword>
<evidence type="ECO:0000313" key="1">
    <source>
        <dbReference type="EMBL" id="VDN03019.1"/>
    </source>
</evidence>
<dbReference type="AlphaFoldDB" id="A0A182EZE5"/>
<dbReference type="WBParaSite" id="nOo.2.0.1.t13554-RA">
    <property type="protein sequence ID" value="nOo.2.0.1.t13554-RA"/>
    <property type="gene ID" value="nOo.2.0.1.g13554"/>
</dbReference>
<protein>
    <submittedName>
        <fullName evidence="3">Reverse transcriptase domain-containing protein</fullName>
    </submittedName>
</protein>
<accession>A0A182EZE5</accession>
<sequence length="93" mass="10419">MVGIHPKVSPPQEKKEEEEKYAVVINEKDILTLLSSGRETVVAPKLHQDDVETIIQELGRAQMKLPDPQQTPQTAQQTANLPQLPYQYSVATL</sequence>
<dbReference type="Proteomes" id="UP000271087">
    <property type="component" value="Unassembled WGS sequence"/>
</dbReference>
<organism evidence="3">
    <name type="scientific">Onchocerca ochengi</name>
    <name type="common">Filarial nematode worm</name>
    <dbReference type="NCBI Taxonomy" id="42157"/>
    <lineage>
        <taxon>Eukaryota</taxon>
        <taxon>Metazoa</taxon>
        <taxon>Ecdysozoa</taxon>
        <taxon>Nematoda</taxon>
        <taxon>Chromadorea</taxon>
        <taxon>Rhabditida</taxon>
        <taxon>Spirurina</taxon>
        <taxon>Spiruromorpha</taxon>
        <taxon>Filarioidea</taxon>
        <taxon>Onchocercidae</taxon>
        <taxon>Onchocerca</taxon>
    </lineage>
</organism>
<gene>
    <name evidence="1" type="ORF">NOO_LOCUS13554</name>
</gene>
<reference evidence="3" key="1">
    <citation type="submission" date="2016-06" db="UniProtKB">
        <authorList>
            <consortium name="WormBaseParasite"/>
        </authorList>
    </citation>
    <scope>IDENTIFICATION</scope>
</reference>